<protein>
    <submittedName>
        <fullName evidence="1">Uncharacterized protein</fullName>
    </submittedName>
</protein>
<dbReference type="EMBL" id="JAPFFI010000010">
    <property type="protein sequence ID" value="KAJ6375163.1"/>
    <property type="molecule type" value="Genomic_DNA"/>
</dbReference>
<proteinExistence type="predicted"/>
<dbReference type="Proteomes" id="UP001141253">
    <property type="component" value="Chromosome 12"/>
</dbReference>
<reference evidence="1" key="2">
    <citation type="journal article" date="2023" name="Int. J. Mol. Sci.">
        <title>De Novo Assembly and Annotation of 11 Diverse Shrub Willow (Salix) Genomes Reveals Novel Gene Organization in Sex-Linked Regions.</title>
        <authorList>
            <person name="Hyden B."/>
            <person name="Feng K."/>
            <person name="Yates T.B."/>
            <person name="Jawdy S."/>
            <person name="Cereghino C."/>
            <person name="Smart L.B."/>
            <person name="Muchero W."/>
        </authorList>
    </citation>
    <scope>NUCLEOTIDE SEQUENCE</scope>
    <source>
        <tissue evidence="1">Shoot tip</tissue>
    </source>
</reference>
<comment type="caution">
    <text evidence="1">The sequence shown here is derived from an EMBL/GenBank/DDBJ whole genome shotgun (WGS) entry which is preliminary data.</text>
</comment>
<accession>A0ABQ9B7K2</accession>
<dbReference type="PROSITE" id="PS51257">
    <property type="entry name" value="PROKAR_LIPOPROTEIN"/>
    <property type="match status" value="1"/>
</dbReference>
<sequence>MYLTAAKKCQERQYTILHGCMLLPCLSLLGCRYIYQESISKLNSQDSRKAC</sequence>
<reference evidence="1" key="1">
    <citation type="submission" date="2022-10" db="EMBL/GenBank/DDBJ databases">
        <authorList>
            <person name="Hyden B.L."/>
            <person name="Feng K."/>
            <person name="Yates T."/>
            <person name="Jawdy S."/>
            <person name="Smart L.B."/>
            <person name="Muchero W."/>
        </authorList>
    </citation>
    <scope>NUCLEOTIDE SEQUENCE</scope>
    <source>
        <tissue evidence="1">Shoot tip</tissue>
    </source>
</reference>
<gene>
    <name evidence="1" type="ORF">OIU77_000189</name>
</gene>
<evidence type="ECO:0000313" key="2">
    <source>
        <dbReference type="Proteomes" id="UP001141253"/>
    </source>
</evidence>
<keyword evidence="2" id="KW-1185">Reference proteome</keyword>
<evidence type="ECO:0000313" key="1">
    <source>
        <dbReference type="EMBL" id="KAJ6375163.1"/>
    </source>
</evidence>
<organism evidence="1 2">
    <name type="scientific">Salix suchowensis</name>
    <dbReference type="NCBI Taxonomy" id="1278906"/>
    <lineage>
        <taxon>Eukaryota</taxon>
        <taxon>Viridiplantae</taxon>
        <taxon>Streptophyta</taxon>
        <taxon>Embryophyta</taxon>
        <taxon>Tracheophyta</taxon>
        <taxon>Spermatophyta</taxon>
        <taxon>Magnoliopsida</taxon>
        <taxon>eudicotyledons</taxon>
        <taxon>Gunneridae</taxon>
        <taxon>Pentapetalae</taxon>
        <taxon>rosids</taxon>
        <taxon>fabids</taxon>
        <taxon>Malpighiales</taxon>
        <taxon>Salicaceae</taxon>
        <taxon>Saliceae</taxon>
        <taxon>Salix</taxon>
    </lineage>
</organism>
<name>A0ABQ9B7K2_9ROSI</name>